<keyword evidence="2" id="KW-1185">Reference proteome</keyword>
<dbReference type="RefSeq" id="WP_249707629.1">
    <property type="nucleotide sequence ID" value="NZ_JAMFMB010000005.1"/>
</dbReference>
<comment type="caution">
    <text evidence="1">The sequence shown here is derived from an EMBL/GenBank/DDBJ whole genome shotgun (WGS) entry which is preliminary data.</text>
</comment>
<accession>A0ABT0PZR1</accession>
<organism evidence="1 2">
    <name type="scientific">Ruegeria spongiae</name>
    <dbReference type="NCBI Taxonomy" id="2942209"/>
    <lineage>
        <taxon>Bacteria</taxon>
        <taxon>Pseudomonadati</taxon>
        <taxon>Pseudomonadota</taxon>
        <taxon>Alphaproteobacteria</taxon>
        <taxon>Rhodobacterales</taxon>
        <taxon>Roseobacteraceae</taxon>
        <taxon>Ruegeria</taxon>
    </lineage>
</organism>
<protein>
    <submittedName>
        <fullName evidence="1">PhoP regulatory network YrbL family protein</fullName>
    </submittedName>
</protein>
<proteinExistence type="predicted"/>
<sequence>MPICEVHGVVQTDLGLALVYERIAEPDGQLSPCLLDLAESGAITQQHVDDLHRHFDLMSEEHVVVSNENPRNVIYQTWPDGTGRWVWIDSFGSKQTIPTRRWSRRLNHRRLDRVREKFVAIAEASMR</sequence>
<dbReference type="Proteomes" id="UP001203880">
    <property type="component" value="Unassembled WGS sequence"/>
</dbReference>
<reference evidence="1" key="1">
    <citation type="submission" date="2022-05" db="EMBL/GenBank/DDBJ databases">
        <authorList>
            <person name="Park J.-S."/>
        </authorList>
    </citation>
    <scope>NUCLEOTIDE SEQUENCE</scope>
    <source>
        <strain evidence="1">2012CJ41-6</strain>
    </source>
</reference>
<evidence type="ECO:0000313" key="2">
    <source>
        <dbReference type="Proteomes" id="UP001203880"/>
    </source>
</evidence>
<dbReference type="InterPro" id="IPR019647">
    <property type="entry name" value="PhoP_reg_network_YrbL"/>
</dbReference>
<evidence type="ECO:0000313" key="1">
    <source>
        <dbReference type="EMBL" id="MCL6283041.1"/>
    </source>
</evidence>
<gene>
    <name evidence="1" type="ORF">M3P21_05790</name>
</gene>
<dbReference type="Pfam" id="PF10707">
    <property type="entry name" value="YrbL-PhoP_reg"/>
    <property type="match status" value="1"/>
</dbReference>
<name>A0ABT0PZR1_9RHOB</name>
<dbReference type="EMBL" id="JAMFMB010000005">
    <property type="protein sequence ID" value="MCL6283041.1"/>
    <property type="molecule type" value="Genomic_DNA"/>
</dbReference>